<accession>A0A1F8H8I6</accession>
<keyword evidence="1" id="KW-0812">Transmembrane</keyword>
<feature type="transmembrane region" description="Helical" evidence="1">
    <location>
        <begin position="53"/>
        <end position="73"/>
    </location>
</feature>
<evidence type="ECO:0000256" key="1">
    <source>
        <dbReference type="SAM" id="Phobius"/>
    </source>
</evidence>
<keyword evidence="1" id="KW-1133">Transmembrane helix</keyword>
<dbReference type="EMBL" id="MGKW01000035">
    <property type="protein sequence ID" value="OGN33266.1"/>
    <property type="molecule type" value="Genomic_DNA"/>
</dbReference>
<dbReference type="AlphaFoldDB" id="A0A1F8H8I6"/>
<evidence type="ECO:0000313" key="2">
    <source>
        <dbReference type="EMBL" id="OGN33266.1"/>
    </source>
</evidence>
<keyword evidence="1" id="KW-0472">Membrane</keyword>
<sequence length="87" mass="10200">MWRISADILLFVSIFLLPWWFTTILLFVWIIAFRMYWEGFVAGLLVDLLYTPASSLSLVSYRFAFGSLALLLLTQLVARRFVRGYEN</sequence>
<feature type="transmembrane region" description="Helical" evidence="1">
    <location>
        <begin position="9"/>
        <end position="33"/>
    </location>
</feature>
<evidence type="ECO:0000313" key="3">
    <source>
        <dbReference type="Proteomes" id="UP000178155"/>
    </source>
</evidence>
<gene>
    <name evidence="2" type="ORF">A3I39_03180</name>
</gene>
<organism evidence="2 3">
    <name type="scientific">Candidatus Yanofskybacteria bacterium RIFCSPLOWO2_02_FULL_47_9b</name>
    <dbReference type="NCBI Taxonomy" id="1802708"/>
    <lineage>
        <taxon>Bacteria</taxon>
        <taxon>Candidatus Yanofskyibacteriota</taxon>
    </lineage>
</organism>
<dbReference type="Proteomes" id="UP000178155">
    <property type="component" value="Unassembled WGS sequence"/>
</dbReference>
<evidence type="ECO:0008006" key="4">
    <source>
        <dbReference type="Google" id="ProtNLM"/>
    </source>
</evidence>
<name>A0A1F8H8I6_9BACT</name>
<comment type="caution">
    <text evidence="2">The sequence shown here is derived from an EMBL/GenBank/DDBJ whole genome shotgun (WGS) entry which is preliminary data.</text>
</comment>
<protein>
    <recommendedName>
        <fullName evidence="4">Rod shape-determining protein MreD</fullName>
    </recommendedName>
</protein>
<proteinExistence type="predicted"/>
<reference evidence="2 3" key="1">
    <citation type="journal article" date="2016" name="Nat. Commun.">
        <title>Thousands of microbial genomes shed light on interconnected biogeochemical processes in an aquifer system.</title>
        <authorList>
            <person name="Anantharaman K."/>
            <person name="Brown C.T."/>
            <person name="Hug L.A."/>
            <person name="Sharon I."/>
            <person name="Castelle C.J."/>
            <person name="Probst A.J."/>
            <person name="Thomas B.C."/>
            <person name="Singh A."/>
            <person name="Wilkins M.J."/>
            <person name="Karaoz U."/>
            <person name="Brodie E.L."/>
            <person name="Williams K.H."/>
            <person name="Hubbard S.S."/>
            <person name="Banfield J.F."/>
        </authorList>
    </citation>
    <scope>NUCLEOTIDE SEQUENCE [LARGE SCALE GENOMIC DNA]</scope>
</reference>